<proteinExistence type="predicted"/>
<evidence type="ECO:0000313" key="1">
    <source>
        <dbReference type="Proteomes" id="UP000035642"/>
    </source>
</evidence>
<keyword evidence="1" id="KW-1185">Reference proteome</keyword>
<organism evidence="1 2">
    <name type="scientific">Angiostrongylus cantonensis</name>
    <name type="common">Rat lungworm</name>
    <dbReference type="NCBI Taxonomy" id="6313"/>
    <lineage>
        <taxon>Eukaryota</taxon>
        <taxon>Metazoa</taxon>
        <taxon>Ecdysozoa</taxon>
        <taxon>Nematoda</taxon>
        <taxon>Chromadorea</taxon>
        <taxon>Rhabditida</taxon>
        <taxon>Rhabditina</taxon>
        <taxon>Rhabditomorpha</taxon>
        <taxon>Strongyloidea</taxon>
        <taxon>Metastrongylidae</taxon>
        <taxon>Angiostrongylus</taxon>
    </lineage>
</organism>
<evidence type="ECO:0000313" key="2">
    <source>
        <dbReference type="WBParaSite" id="ACAC_0001085801-mRNA-1"/>
    </source>
</evidence>
<dbReference type="AlphaFoldDB" id="A0A0K0DHY9"/>
<dbReference type="WBParaSite" id="ACAC_0001085801-mRNA-1">
    <property type="protein sequence ID" value="ACAC_0001085801-mRNA-1"/>
    <property type="gene ID" value="ACAC_0001085801"/>
</dbReference>
<protein>
    <submittedName>
        <fullName evidence="2">Secreted protein</fullName>
    </submittedName>
</protein>
<accession>A0A0K0DHY9</accession>
<sequence length="90" mass="9716">MSFGCCCGWVFSTGIGWPAVDDGPAVGPELAARDFTTQTPSPEALLNQNRVSSTSTEQARPLLRITNELYHAFVSLVHNAMDKNSSDLLC</sequence>
<dbReference type="Proteomes" id="UP000035642">
    <property type="component" value="Unassembled WGS sequence"/>
</dbReference>
<reference evidence="2" key="2">
    <citation type="submission" date="2017-02" db="UniProtKB">
        <authorList>
            <consortium name="WormBaseParasite"/>
        </authorList>
    </citation>
    <scope>IDENTIFICATION</scope>
</reference>
<reference evidence="1" key="1">
    <citation type="submission" date="2012-09" db="EMBL/GenBank/DDBJ databases">
        <authorList>
            <person name="Martin A.A."/>
        </authorList>
    </citation>
    <scope>NUCLEOTIDE SEQUENCE</scope>
</reference>
<name>A0A0K0DHY9_ANGCA</name>